<dbReference type="InterPro" id="IPR050952">
    <property type="entry name" value="TRIM-NHL_E3_ligases"/>
</dbReference>
<evidence type="ECO:0000256" key="1">
    <source>
        <dbReference type="ARBA" id="ARBA00022737"/>
    </source>
</evidence>
<evidence type="ECO:0000256" key="2">
    <source>
        <dbReference type="SAM" id="Phobius"/>
    </source>
</evidence>
<dbReference type="Gene3D" id="2.120.10.30">
    <property type="entry name" value="TolB, C-terminal domain"/>
    <property type="match status" value="2"/>
</dbReference>
<accession>A0A239DWJ6</accession>
<dbReference type="RefSeq" id="WP_089406926.1">
    <property type="nucleotide sequence ID" value="NZ_FZOU01000001.1"/>
</dbReference>
<dbReference type="Gene3D" id="2.60.40.10">
    <property type="entry name" value="Immunoglobulins"/>
    <property type="match status" value="3"/>
</dbReference>
<dbReference type="InterPro" id="IPR032109">
    <property type="entry name" value="Big_3_5"/>
</dbReference>
<dbReference type="Pfam" id="PF01436">
    <property type="entry name" value="NHL"/>
    <property type="match status" value="2"/>
</dbReference>
<dbReference type="GO" id="GO:0008270">
    <property type="term" value="F:zinc ion binding"/>
    <property type="evidence" value="ECO:0007669"/>
    <property type="project" value="UniProtKB-KW"/>
</dbReference>
<gene>
    <name evidence="5" type="ORF">SAMN05421770_101649</name>
</gene>
<keyword evidence="3" id="KW-0732">Signal</keyword>
<feature type="transmembrane region" description="Helical" evidence="2">
    <location>
        <begin position="1258"/>
        <end position="1280"/>
    </location>
</feature>
<evidence type="ECO:0000313" key="5">
    <source>
        <dbReference type="EMBL" id="SNS35974.1"/>
    </source>
</evidence>
<feature type="domain" description="Bacterial Ig-like" evidence="4">
    <location>
        <begin position="964"/>
        <end position="1048"/>
    </location>
</feature>
<dbReference type="InterPro" id="IPR011042">
    <property type="entry name" value="6-blade_b-propeller_TolB-like"/>
</dbReference>
<keyword evidence="2" id="KW-1133">Transmembrane helix</keyword>
<protein>
    <submittedName>
        <fullName evidence="5">NHL repeat-containing protein</fullName>
    </submittedName>
</protein>
<dbReference type="Pfam" id="PF16640">
    <property type="entry name" value="Big_3_5"/>
    <property type="match status" value="2"/>
</dbReference>
<feature type="transmembrane region" description="Helical" evidence="2">
    <location>
        <begin position="1227"/>
        <end position="1246"/>
    </location>
</feature>
<evidence type="ECO:0000313" key="6">
    <source>
        <dbReference type="Proteomes" id="UP000198356"/>
    </source>
</evidence>
<sequence length="1317" mass="130523">MRISKMFIGGLATLALFAVATQATAQTTAQAPFLSVYAGIPTGSTATACANDIPTFTGTHVGDGCVPTQASLSTPSSSAIDVYGNVYISDYGHKLLRVIYQGGAPLTSLLVAASPAISNFVPVPGRIYTIAGAAAAVLATTGTPKALYCNSAGTGTVAIATNGDGCPATESYIQPRGISVDANGNIFFANLGGGEGMRVIYAGGAAVATLITTLNSTVTAPQVGYIYSITGSSTAGFKGDGANARTAQFENVRDVVVDPSGNLYISDGNAAGATTANTNNNIREINAATGIITTIAGNTVAPVIACPAGGSFGGDGGPATAAQLNSPYAMFMDANSNLYLSDSCNGRLRVIYAGGTIPNVSNPVVGDIYTVAGGGALTGGATNVAATQLSIALMQSAGIDAAGNLYIADNTNRYVWQINPITGIATLFSGLGLTGTTAVAAPAAGTYCGGTTATSGPKSVDTIGDGCPALQTAVSPSLRFIGDNLGHVYSIDNSVLRQYTLDSTFPATAVGSSTTQPVAFTAPAMQTDSFKLEGTTATEFSDVGGTACTAVASIPASTLCVYNVQFTPTQSGPRDGAMVLGAGLATALLSGSGTAAQLSVDPGTQTTLGSGLTPQGIVADDSGNVYVADARANQLVAINIAKNTSTTVMTGLSKPGQAAIDGAGNLYVADAGNNRIAELPVGGAVRSLGAGLSAPQGVAVDGVGNLYIADTGNNRIVEIVAGGQQRVLPFSGLAQPTRIAVDGAGDLFVADTGNSRVVEWIAGQGQTVVSFGTTSVKPAGLAVDAAGNLYVADTNSLQVLEVLAGTTTVNTLVSGLKSPADLSIGPNASLYVADSQATAAIALNRSLGAIGFPITNVGENSSASISVANTGNAALSFTGATLVSNATGVFTVAAASANGCALSQTVAAGASCLLNATFAPTSRGAYSQIDTFTTNAANSGSVQALLAGTGAQLIGTTTAITITSPTTSTIGFGTPVVLSTLVTLSSNSGAPTGTVTVTVDGQARTPIAFGTGASTLTLNLGVGTHVVKAGFSGDSIYASSSASVSFTVVKATTTTGLTIAASAPGTNPTITFTAAVASSTATGETGTVSFYAGSVLLGTSTLTNNTAVYTTSTLTFASNSFTAVYSGDGNFTGSTSAILQPAADFALTSSSSSLAIAQGGVATANITLTPIFNFAGVITPSCSNLPSNSVCRFQPTSISFSGNTPVGVLLQVYTDVSPSQISLHTQGSSRTVYALFLPLGLLVLCGRRFTTKARRAQLLLAAVAALYAATGLTGCVAHTVTSVTPAGTQSVTVSFTSAGAATPVTHSLAYTLTVNTP</sequence>
<dbReference type="Gene3D" id="2.40.10.500">
    <property type="match status" value="1"/>
</dbReference>
<keyword evidence="2" id="KW-0812">Transmembrane</keyword>
<dbReference type="EMBL" id="FZOU01000001">
    <property type="protein sequence ID" value="SNS35974.1"/>
    <property type="molecule type" value="Genomic_DNA"/>
</dbReference>
<name>A0A239DWJ6_9BACT</name>
<dbReference type="Proteomes" id="UP000198356">
    <property type="component" value="Unassembled WGS sequence"/>
</dbReference>
<proteinExistence type="predicted"/>
<dbReference type="InterPro" id="IPR013783">
    <property type="entry name" value="Ig-like_fold"/>
</dbReference>
<dbReference type="SUPFAM" id="SSF101898">
    <property type="entry name" value="NHL repeat"/>
    <property type="match status" value="2"/>
</dbReference>
<dbReference type="PANTHER" id="PTHR24104:SF25">
    <property type="entry name" value="PROTEIN LIN-41"/>
    <property type="match status" value="1"/>
</dbReference>
<reference evidence="5 6" key="1">
    <citation type="submission" date="2017-06" db="EMBL/GenBank/DDBJ databases">
        <authorList>
            <person name="Kim H.J."/>
            <person name="Triplett B.A."/>
        </authorList>
    </citation>
    <scope>NUCLEOTIDE SEQUENCE [LARGE SCALE GENOMIC DNA]</scope>
    <source>
        <strain evidence="5 6">DSM 18704</strain>
    </source>
</reference>
<evidence type="ECO:0000259" key="4">
    <source>
        <dbReference type="Pfam" id="PF16640"/>
    </source>
</evidence>
<keyword evidence="6" id="KW-1185">Reference proteome</keyword>
<keyword evidence="1" id="KW-0677">Repeat</keyword>
<feature type="domain" description="Bacterial Ig-like" evidence="4">
    <location>
        <begin position="1058"/>
        <end position="1137"/>
    </location>
</feature>
<dbReference type="InterPro" id="IPR001258">
    <property type="entry name" value="NHL_repeat"/>
</dbReference>
<feature type="chain" id="PRO_5013054255" evidence="3">
    <location>
        <begin position="26"/>
        <end position="1317"/>
    </location>
</feature>
<feature type="signal peptide" evidence="3">
    <location>
        <begin position="1"/>
        <end position="25"/>
    </location>
</feature>
<evidence type="ECO:0000256" key="3">
    <source>
        <dbReference type="SAM" id="SignalP"/>
    </source>
</evidence>
<dbReference type="OrthoDB" id="111726at2"/>
<keyword evidence="2" id="KW-0472">Membrane</keyword>
<dbReference type="PANTHER" id="PTHR24104">
    <property type="entry name" value="E3 UBIQUITIN-PROTEIN LIGASE NHLRC1-RELATED"/>
    <property type="match status" value="1"/>
</dbReference>
<organism evidence="5 6">
    <name type="scientific">Granulicella rosea</name>
    <dbReference type="NCBI Taxonomy" id="474952"/>
    <lineage>
        <taxon>Bacteria</taxon>
        <taxon>Pseudomonadati</taxon>
        <taxon>Acidobacteriota</taxon>
        <taxon>Terriglobia</taxon>
        <taxon>Terriglobales</taxon>
        <taxon>Acidobacteriaceae</taxon>
        <taxon>Granulicella</taxon>
    </lineage>
</organism>